<proteinExistence type="predicted"/>
<protein>
    <submittedName>
        <fullName evidence="1">Uncharacterized protein</fullName>
    </submittedName>
</protein>
<organism evidence="1 2">
    <name type="scientific">Salirhabdus euzebyi</name>
    <dbReference type="NCBI Taxonomy" id="394506"/>
    <lineage>
        <taxon>Bacteria</taxon>
        <taxon>Bacillati</taxon>
        <taxon>Bacillota</taxon>
        <taxon>Bacilli</taxon>
        <taxon>Bacillales</taxon>
        <taxon>Bacillaceae</taxon>
        <taxon>Salirhabdus</taxon>
    </lineage>
</organism>
<keyword evidence="2" id="KW-1185">Reference proteome</keyword>
<accession>A0A841Q9D6</accession>
<dbReference type="Proteomes" id="UP000581688">
    <property type="component" value="Unassembled WGS sequence"/>
</dbReference>
<name>A0A841Q9D6_9BACI</name>
<sequence>MRRVWFWSVFLLFICILLLTYQWTIREAQSSLPSEKKEVVVHVEIIEKNNKLVITNIFEELEEVSYELKLPENFSELTCSVRDNKEACSIEDNQLTGTYDGPVMISYHVPIEQKDIFLLSDWQAAIFMKKEKIPLSTTVSLTAPVDSEYKWVMSRTKDNTPVQKELITFFEWKIPSLIQSPTLFRVPIDYQYVYEYEQIKWLAKTPLDKNQVINRLPKGYNASAFILIDKALPVNISEHYISLPNVSDYSLEAALLESFIKQKMRVSEDEQWILNVIASTLYNQQVNTEREQKLTASLANALDRKKVDWELLLYEMTFLEEKSLAKIIDDSLTEIFEQEVAFFSLNHNNENIVPFYLLDTRTVFWNESKVEKKWYPIILKQQLYFPIAGIVLIGDMELYVLEDKTEFIIRNGTNTYRLYLNENTYIYNEEQYGFMDDWLINNNDEIYLHKDGIKQIFKIDVQEDNRSIRLDQ</sequence>
<comment type="caution">
    <text evidence="1">The sequence shown here is derived from an EMBL/GenBank/DDBJ whole genome shotgun (WGS) entry which is preliminary data.</text>
</comment>
<dbReference type="EMBL" id="JACHGH010000014">
    <property type="protein sequence ID" value="MBB6455006.1"/>
    <property type="molecule type" value="Genomic_DNA"/>
</dbReference>
<evidence type="ECO:0000313" key="2">
    <source>
        <dbReference type="Proteomes" id="UP000581688"/>
    </source>
</evidence>
<gene>
    <name evidence="1" type="ORF">HNQ94_003500</name>
</gene>
<evidence type="ECO:0000313" key="1">
    <source>
        <dbReference type="EMBL" id="MBB6455006.1"/>
    </source>
</evidence>
<dbReference type="RefSeq" id="WP_174497479.1">
    <property type="nucleotide sequence ID" value="NZ_CADDWK010000015.1"/>
</dbReference>
<dbReference type="AlphaFoldDB" id="A0A841Q9D6"/>
<reference evidence="1 2" key="1">
    <citation type="submission" date="2020-08" db="EMBL/GenBank/DDBJ databases">
        <title>Genomic Encyclopedia of Type Strains, Phase IV (KMG-IV): sequencing the most valuable type-strain genomes for metagenomic binning, comparative biology and taxonomic classification.</title>
        <authorList>
            <person name="Goeker M."/>
        </authorList>
    </citation>
    <scope>NUCLEOTIDE SEQUENCE [LARGE SCALE GENOMIC DNA]</scope>
    <source>
        <strain evidence="1 2">DSM 19612</strain>
    </source>
</reference>